<dbReference type="InterPro" id="IPR000835">
    <property type="entry name" value="HTH_MarR-typ"/>
</dbReference>
<protein>
    <submittedName>
        <fullName evidence="4">Transcriptional regulator</fullName>
    </submittedName>
</protein>
<evidence type="ECO:0000313" key="5">
    <source>
        <dbReference type="Proteomes" id="UP000030466"/>
    </source>
</evidence>
<organism evidence="4 5">
    <name type="scientific">Kocuria rosea subsp. polaris</name>
    <dbReference type="NCBI Taxonomy" id="136273"/>
    <lineage>
        <taxon>Bacteria</taxon>
        <taxon>Bacillati</taxon>
        <taxon>Actinomycetota</taxon>
        <taxon>Actinomycetes</taxon>
        <taxon>Micrococcales</taxon>
        <taxon>Micrococcaceae</taxon>
        <taxon>Kocuria</taxon>
    </lineage>
</organism>
<dbReference type="CDD" id="cd24076">
    <property type="entry name" value="ASKHA_ATPase_ROK_BsXylR-like"/>
    <property type="match status" value="1"/>
</dbReference>
<feature type="domain" description="HTH marR-type" evidence="3">
    <location>
        <begin position="21"/>
        <end position="74"/>
    </location>
</feature>
<dbReference type="PROSITE" id="PS01125">
    <property type="entry name" value="ROK"/>
    <property type="match status" value="1"/>
</dbReference>
<name>A0A0A6VUW2_KOCRO</name>
<dbReference type="Gene3D" id="1.10.10.10">
    <property type="entry name" value="Winged helix-like DNA-binding domain superfamily/Winged helix DNA-binding domain"/>
    <property type="match status" value="1"/>
</dbReference>
<dbReference type="InterPro" id="IPR043129">
    <property type="entry name" value="ATPase_NBD"/>
</dbReference>
<evidence type="ECO:0000256" key="2">
    <source>
        <dbReference type="SAM" id="MobiDB-lite"/>
    </source>
</evidence>
<dbReference type="InterPro" id="IPR049874">
    <property type="entry name" value="ROK_cs"/>
</dbReference>
<dbReference type="PANTHER" id="PTHR18964">
    <property type="entry name" value="ROK (REPRESSOR, ORF, KINASE) FAMILY"/>
    <property type="match status" value="1"/>
</dbReference>
<evidence type="ECO:0000256" key="1">
    <source>
        <dbReference type="ARBA" id="ARBA00006479"/>
    </source>
</evidence>
<proteinExistence type="inferred from homology"/>
<dbReference type="SUPFAM" id="SSF46785">
    <property type="entry name" value="Winged helix' DNA-binding domain"/>
    <property type="match status" value="1"/>
</dbReference>
<dbReference type="Proteomes" id="UP000030466">
    <property type="component" value="Unassembled WGS sequence"/>
</dbReference>
<accession>A0A0A6VUW2</accession>
<dbReference type="Pfam" id="PF12802">
    <property type="entry name" value="MarR_2"/>
    <property type="match status" value="1"/>
</dbReference>
<dbReference type="RefSeq" id="WP_035924339.1">
    <property type="nucleotide sequence ID" value="NZ_JSUH01000003.1"/>
</dbReference>
<dbReference type="EMBL" id="JSUH01000003">
    <property type="protein sequence ID" value="KHD98351.1"/>
    <property type="molecule type" value="Genomic_DNA"/>
</dbReference>
<keyword evidence="5" id="KW-1185">Reference proteome</keyword>
<evidence type="ECO:0000313" key="4">
    <source>
        <dbReference type="EMBL" id="KHD98351.1"/>
    </source>
</evidence>
<dbReference type="InterPro" id="IPR036390">
    <property type="entry name" value="WH_DNA-bd_sf"/>
</dbReference>
<reference evidence="4 5" key="1">
    <citation type="journal article" date="2003" name="Int. J. Syst. Evol. Microbiol.">
        <title>Kocuria polaris sp. nov., an orange-pigmented psychrophilic bacterium isolated from an Antarctic cyanobacterial mat sample.</title>
        <authorList>
            <person name="Reddy G.S."/>
            <person name="Prakash J.S."/>
            <person name="Prabahar V."/>
            <person name="Matsumoto G.I."/>
            <person name="Stackebrandt E."/>
            <person name="Shivaji S."/>
        </authorList>
    </citation>
    <scope>NUCLEOTIDE SEQUENCE [LARGE SCALE GENOMIC DNA]</scope>
    <source>
        <strain evidence="4 5">CMS 76or</strain>
    </source>
</reference>
<sequence>MSEPAGSPVPPGSQTSLRNANQRRVLDAVRRDGHLTQAQISRRTALAPSTVSSIVHQLIGAGLLVMETDGAGRRGQRIGFRGSAGHVVGIDVGHRHVTVAVADLNQRILAQRRHELPAEHRFAEDLELVGRTLDALLREHGTARSGLLAAGLTLPAPVDLEGRLVSASAILPAWSGIDVREEAGRRLGLPVVVENDANAGALGEHAWGAGRGAQHMAYLKIGHGVGAGLILNGSLFRGATGSAGELGHTTVDEHGRVCRCGNRGCLETYVSSGDVTGLLSTTHGPDLTVPDLVAAALAGDVGCGRVIGDTGRLLGTAVANLCNTINPELVVVGGEIARAGELLLGPLREVVSRQGVRGSVRDLRIETATLGIEAHVAGAVILALQHAELPVGALPAG</sequence>
<dbReference type="SUPFAM" id="SSF53067">
    <property type="entry name" value="Actin-like ATPase domain"/>
    <property type="match status" value="1"/>
</dbReference>
<dbReference type="InterPro" id="IPR000600">
    <property type="entry name" value="ROK"/>
</dbReference>
<dbReference type="Pfam" id="PF00480">
    <property type="entry name" value="ROK"/>
    <property type="match status" value="1"/>
</dbReference>
<comment type="similarity">
    <text evidence="1">Belongs to the ROK (NagC/XylR) family.</text>
</comment>
<dbReference type="AlphaFoldDB" id="A0A0A6VUW2"/>
<dbReference type="PANTHER" id="PTHR18964:SF173">
    <property type="entry name" value="GLUCOKINASE"/>
    <property type="match status" value="1"/>
</dbReference>
<dbReference type="Gene3D" id="3.30.420.40">
    <property type="match status" value="2"/>
</dbReference>
<comment type="caution">
    <text evidence="4">The sequence shown here is derived from an EMBL/GenBank/DDBJ whole genome shotgun (WGS) entry which is preliminary data.</text>
</comment>
<feature type="region of interest" description="Disordered" evidence="2">
    <location>
        <begin position="1"/>
        <end position="21"/>
    </location>
</feature>
<dbReference type="OrthoDB" id="3189808at2"/>
<dbReference type="GO" id="GO:0003700">
    <property type="term" value="F:DNA-binding transcription factor activity"/>
    <property type="evidence" value="ECO:0007669"/>
    <property type="project" value="InterPro"/>
</dbReference>
<feature type="compositionally biased region" description="Polar residues" evidence="2">
    <location>
        <begin position="12"/>
        <end position="21"/>
    </location>
</feature>
<gene>
    <name evidence="4" type="ORF">GY22_04660</name>
</gene>
<dbReference type="InterPro" id="IPR036388">
    <property type="entry name" value="WH-like_DNA-bd_sf"/>
</dbReference>
<evidence type="ECO:0000259" key="3">
    <source>
        <dbReference type="Pfam" id="PF12802"/>
    </source>
</evidence>